<dbReference type="InterPro" id="IPR006584">
    <property type="entry name" value="Cellulose-bd_IV"/>
</dbReference>
<dbReference type="Pfam" id="PF06283">
    <property type="entry name" value="ThuA"/>
    <property type="match status" value="1"/>
</dbReference>
<dbReference type="InterPro" id="IPR000601">
    <property type="entry name" value="PKD_dom"/>
</dbReference>
<dbReference type="InterPro" id="IPR008979">
    <property type="entry name" value="Galactose-bd-like_sf"/>
</dbReference>
<dbReference type="PROSITE" id="PS50093">
    <property type="entry name" value="PKD"/>
    <property type="match status" value="2"/>
</dbReference>
<dbReference type="InterPro" id="IPR022409">
    <property type="entry name" value="PKD/Chitinase_dom"/>
</dbReference>
<dbReference type="SUPFAM" id="SSF49899">
    <property type="entry name" value="Concanavalin A-like lectins/glucanases"/>
    <property type="match status" value="2"/>
</dbReference>
<dbReference type="STRING" id="264251.FB00_20530"/>
<evidence type="ECO:0008006" key="7">
    <source>
        <dbReference type="Google" id="ProtNLM"/>
    </source>
</evidence>
<dbReference type="InterPro" id="IPR035986">
    <property type="entry name" value="PKD_dom_sf"/>
</dbReference>
<evidence type="ECO:0000313" key="5">
    <source>
        <dbReference type="EMBL" id="KLN32891.1"/>
    </source>
</evidence>
<name>A0A0H2KH53_9MICO</name>
<dbReference type="RefSeq" id="WP_082141550.1">
    <property type="nucleotide sequence ID" value="NZ_JNBQ01000058.1"/>
</dbReference>
<dbReference type="PROSITE" id="PS51175">
    <property type="entry name" value="CBM6"/>
    <property type="match status" value="1"/>
</dbReference>
<organism evidence="5 6">
    <name type="scientific">Cellulosimicrobium funkei</name>
    <dbReference type="NCBI Taxonomy" id="264251"/>
    <lineage>
        <taxon>Bacteria</taxon>
        <taxon>Bacillati</taxon>
        <taxon>Actinomycetota</taxon>
        <taxon>Actinomycetes</taxon>
        <taxon>Micrococcales</taxon>
        <taxon>Promicromonosporaceae</taxon>
        <taxon>Cellulosimicrobium</taxon>
    </lineage>
</organism>
<dbReference type="GO" id="GO:0005975">
    <property type="term" value="P:carbohydrate metabolic process"/>
    <property type="evidence" value="ECO:0007669"/>
    <property type="project" value="UniProtKB-ARBA"/>
</dbReference>
<evidence type="ECO:0000256" key="1">
    <source>
        <dbReference type="ARBA" id="ARBA00022729"/>
    </source>
</evidence>
<reference evidence="5 6" key="1">
    <citation type="submission" date="2014-05" db="EMBL/GenBank/DDBJ databases">
        <title>Cellulosimicrobium funkei U11 genome.</title>
        <authorList>
            <person name="Hu C."/>
            <person name="Gong Y."/>
            <person name="Wan W."/>
            <person name="Jiang M."/>
        </authorList>
    </citation>
    <scope>NUCLEOTIDE SEQUENCE [LARGE SCALE GENOMIC DNA]</scope>
    <source>
        <strain evidence="5 6">U11</strain>
    </source>
</reference>
<keyword evidence="1 2" id="KW-0732">Signal</keyword>
<dbReference type="InterPro" id="IPR029062">
    <property type="entry name" value="Class_I_gatase-like"/>
</dbReference>
<evidence type="ECO:0000256" key="2">
    <source>
        <dbReference type="SAM" id="SignalP"/>
    </source>
</evidence>
<keyword evidence="6" id="KW-1185">Reference proteome</keyword>
<dbReference type="Pfam" id="PF07081">
    <property type="entry name" value="DUF1349"/>
    <property type="match status" value="1"/>
</dbReference>
<dbReference type="InterPro" id="IPR041542">
    <property type="entry name" value="GH43_C2"/>
</dbReference>
<comment type="caution">
    <text evidence="5">The sequence shown here is derived from an EMBL/GenBank/DDBJ whole genome shotgun (WGS) entry which is preliminary data.</text>
</comment>
<dbReference type="Gene3D" id="2.60.40.10">
    <property type="entry name" value="Immunoglobulins"/>
    <property type="match status" value="2"/>
</dbReference>
<dbReference type="SUPFAM" id="SSF49299">
    <property type="entry name" value="PKD domain"/>
    <property type="match status" value="2"/>
</dbReference>
<dbReference type="CDD" id="cd00146">
    <property type="entry name" value="PKD"/>
    <property type="match status" value="2"/>
</dbReference>
<dbReference type="SMART" id="SM00606">
    <property type="entry name" value="CBD_IV"/>
    <property type="match status" value="1"/>
</dbReference>
<dbReference type="Pfam" id="PF18911">
    <property type="entry name" value="PKD_4"/>
    <property type="match status" value="2"/>
</dbReference>
<dbReference type="Gene3D" id="2.120.10.30">
    <property type="entry name" value="TolB, C-terminal domain"/>
    <property type="match status" value="1"/>
</dbReference>
<dbReference type="InterPro" id="IPR005084">
    <property type="entry name" value="CBM6"/>
</dbReference>
<dbReference type="GO" id="GO:0030246">
    <property type="term" value="F:carbohydrate binding"/>
    <property type="evidence" value="ECO:0007669"/>
    <property type="project" value="InterPro"/>
</dbReference>
<dbReference type="SUPFAM" id="SSF52317">
    <property type="entry name" value="Class I glutamine amidotransferase-like"/>
    <property type="match status" value="1"/>
</dbReference>
<dbReference type="PATRIC" id="fig|264251.5.peg.4158"/>
<gene>
    <name evidence="5" type="ORF">FB00_20530</name>
</gene>
<dbReference type="SUPFAM" id="SSF50952">
    <property type="entry name" value="Soluble quinoprotein glucose dehydrogenase"/>
    <property type="match status" value="1"/>
</dbReference>
<dbReference type="InterPro" id="IPR006311">
    <property type="entry name" value="TAT_signal"/>
</dbReference>
<dbReference type="Pfam" id="PF03422">
    <property type="entry name" value="CBM_6"/>
    <property type="match status" value="1"/>
</dbReference>
<dbReference type="Pfam" id="PF07995">
    <property type="entry name" value="GSDH"/>
    <property type="match status" value="1"/>
</dbReference>
<evidence type="ECO:0000259" key="4">
    <source>
        <dbReference type="PROSITE" id="PS51175"/>
    </source>
</evidence>
<dbReference type="EMBL" id="JNBQ01000058">
    <property type="protein sequence ID" value="KLN32891.1"/>
    <property type="molecule type" value="Genomic_DNA"/>
</dbReference>
<dbReference type="Proteomes" id="UP000035265">
    <property type="component" value="Unassembled WGS sequence"/>
</dbReference>
<feature type="domain" description="PKD" evidence="3">
    <location>
        <begin position="1062"/>
        <end position="1142"/>
    </location>
</feature>
<dbReference type="Gene3D" id="3.40.50.880">
    <property type="match status" value="1"/>
</dbReference>
<dbReference type="InterPro" id="IPR013320">
    <property type="entry name" value="ConA-like_dom_sf"/>
</dbReference>
<dbReference type="PANTHER" id="PTHR40469">
    <property type="entry name" value="SECRETED GLYCOSYL HYDROLASE"/>
    <property type="match status" value="1"/>
</dbReference>
<dbReference type="PANTHER" id="PTHR40469:SF2">
    <property type="entry name" value="GALACTOSE-BINDING DOMAIN-LIKE SUPERFAMILY PROTEIN"/>
    <property type="match status" value="1"/>
</dbReference>
<evidence type="ECO:0000313" key="6">
    <source>
        <dbReference type="Proteomes" id="UP000035265"/>
    </source>
</evidence>
<dbReference type="Gene3D" id="2.60.120.260">
    <property type="entry name" value="Galactose-binding domain-like"/>
    <property type="match status" value="1"/>
</dbReference>
<dbReference type="SMART" id="SM00089">
    <property type="entry name" value="PKD"/>
    <property type="match status" value="2"/>
</dbReference>
<evidence type="ECO:0000259" key="3">
    <source>
        <dbReference type="PROSITE" id="PS50093"/>
    </source>
</evidence>
<feature type="chain" id="PRO_5039541690" description="DUF1349 domain-containing protein" evidence="2">
    <location>
        <begin position="35"/>
        <end position="1663"/>
    </location>
</feature>
<dbReference type="SUPFAM" id="SSF49785">
    <property type="entry name" value="Galactose-binding domain-like"/>
    <property type="match status" value="1"/>
</dbReference>
<dbReference type="Pfam" id="PF17851">
    <property type="entry name" value="GH43_C2"/>
    <property type="match status" value="1"/>
</dbReference>
<feature type="signal peptide" evidence="2">
    <location>
        <begin position="1"/>
        <end position="34"/>
    </location>
</feature>
<dbReference type="InterPro" id="IPR011042">
    <property type="entry name" value="6-blade_b-propeller_TolB-like"/>
</dbReference>
<protein>
    <recommendedName>
        <fullName evidence="7">DUF1349 domain-containing protein</fullName>
    </recommendedName>
</protein>
<sequence length="1663" mass="175087">MTARPSRGRRQGVAAVTAAALVAPALTLTTAAPAAAHDEFSVMVFSKTAGFRHGSIPAGVAAIQQLGTDHHFAVTPTEDAGAFTDENLARYDAVVWLSTTGDVLNDEQQGAFERYIAAGGGYAGVHAASDTEYDWPWYGELVGAYFNSHPQNQDATIVVADDEHPSTAHLPAAWDRYDEWYNYRENPRGQVHVLASLDESSYSPGSGAMGADHPIAWCQEYDGGRSWYTGGGHTDESFTDPAFVQHLLGGIQTAAGAVDADCGATVDASFEQVTLAKGAAKTGEPIAMAVLPDGDVLHTSRDGRVWYTTADATTALAGTVPVYTHDEDGLQGVAVDPGFAENRWVYLYYAPKLDTPPGDAPETSADPAAFEAFEGYNQLSRFRLTEQNLLDLASEQKILEVAADRGLCCHAGGEIDFDAEGNLYLSTGDDTNPFASDGYAPIDERATRNPAFDARRSSGNTNDLRGKLLRITVAEDGSYTVPEGNLFPEGEHEAGKTRPEIYAMGFRNPFRFAVDKATGEVHLGDYGPDAGGANANRGPGGTVEFNVISEAGNYGWPYCIGDNLAYNDYDFETKVSGPKFDCAAPKNTSPHNTGLVDLPPAVPAWQPYDGGSVPAFGTGGESPMGAVVYDYDPELESETKFPAYYDGKPLLYEWDRAWIKEAIRNEDGSPAGFVPALEFMDLRRPMNLEFGPDGSLYVLDYGGGYFGGDALSAVYRIDYVRGGRSPVAQIDATPTNGQAPLAVSFDGTGSSHPDGKEFTYAWDLDGDGETDATDAQVSRTFTANGRHEVRLTVTDADGKQGVATTTITVGNTAPEVTLELPADGQFFDFGDQVPFRVTVTDAEDGAQVDCSRVVVEYILGHDNHGHPLSSATGCEGVLTTAKDEGHGLDANIFGVVNATYTDGGGADGVPALASDDEAVLHTRTKQAEYFTDSQGVQVVAKDVSEGGKQLGYIAAGDWFAFDRMNLAGIDSISARYSSGGSGGVLDVRDGAADGPVLATLTLSPTGSWETPARTQAVPVTDPGGTRTLYFVARSTTGATGDMFDVDSVTFTGRGAANNVAPVVTSVTATPATGDAPLDVAFAAQASDADGDALTYAWDFGDGGTATGATAQHTYTAAGSYTAKVTVSDPAGARATGTVAVSVYGTLECTEPDPQRGPEDEFEGEALDGCRWDVVDLRPDLAQVRDGKWVVRTTDADFAGTGNQRVPNIITTDQPGDSWTVETKMTAAFANQYQQGGLIVRASESDYVKLAVVQHPGGLRVELRSEIGDVVQSTNGDVLDIAKPVYGEYLLRLSRDGDSFTGSYSLDNGQTWVPTTRAVTHAGLGDAGVGVFALGKGAGANQIDVAFDHVREVDGSGVPVCEDVAASDTFDGSGSGLGLDPCRWYVVNADPSRLAVTDGALRLTTTDDDVYGATNSTVPNIVRSKVVTGDEWTVETTVRADLTQNYHQGGLMVYKDQATYVKVGVIHNGGTAGTVGFELRSEKGDVVLQPQPGVGSLPREADGTYHVRLARSGDTFVGSWSLDGEQWTELAAVTNDQLDGIGVGPFALGKNQTQPTVVAFEDFVLAGEVVEQPLDVTTEVQVRCLAGKAYVAVRATNADGVPVDVTLTTPFGTKAFTGVQPGASAYQSFAARATSVEAGVVGIAATGDGRTFAADVAYDATSCG</sequence>
<proteinExistence type="predicted"/>
<feature type="domain" description="PKD" evidence="3">
    <location>
        <begin position="726"/>
        <end position="809"/>
    </location>
</feature>
<dbReference type="InterPro" id="IPR011041">
    <property type="entry name" value="Quinoprot_gluc/sorb_DH_b-prop"/>
</dbReference>
<dbReference type="Gene3D" id="2.60.120.200">
    <property type="match status" value="2"/>
</dbReference>
<feature type="domain" description="CBM6" evidence="4">
    <location>
        <begin position="923"/>
        <end position="1051"/>
    </location>
</feature>
<accession>A0A0H2KH53</accession>
<dbReference type="InterPro" id="IPR012938">
    <property type="entry name" value="Glc/Sorbosone_DH"/>
</dbReference>
<dbReference type="InterPro" id="IPR029010">
    <property type="entry name" value="ThuA-like"/>
</dbReference>
<dbReference type="InterPro" id="IPR013783">
    <property type="entry name" value="Ig-like_fold"/>
</dbReference>
<dbReference type="PROSITE" id="PS51318">
    <property type="entry name" value="TAT"/>
    <property type="match status" value="1"/>
</dbReference>
<dbReference type="InterPro" id="IPR009784">
    <property type="entry name" value="DUF1349"/>
</dbReference>
<dbReference type="CDD" id="cd04084">
    <property type="entry name" value="CBM6_xylanase-like"/>
    <property type="match status" value="1"/>
</dbReference>